<dbReference type="RefSeq" id="WP_106121982.1">
    <property type="nucleotide sequence ID" value="NZ_PVTY01000003.1"/>
</dbReference>
<protein>
    <recommendedName>
        <fullName evidence="4">Lipoprotein</fullName>
    </recommendedName>
</protein>
<feature type="chain" id="PRO_5038807455" description="Lipoprotein" evidence="1">
    <location>
        <begin position="22"/>
        <end position="268"/>
    </location>
</feature>
<organism evidence="2 3">
    <name type="scientific">Nesterenkonia sandarakina</name>
    <dbReference type="NCBI Taxonomy" id="272918"/>
    <lineage>
        <taxon>Bacteria</taxon>
        <taxon>Bacillati</taxon>
        <taxon>Actinomycetota</taxon>
        <taxon>Actinomycetes</taxon>
        <taxon>Micrococcales</taxon>
        <taxon>Micrococcaceae</taxon>
        <taxon>Nesterenkonia</taxon>
    </lineage>
</organism>
<dbReference type="PROSITE" id="PS51257">
    <property type="entry name" value="PROKAR_LIPOPROTEIN"/>
    <property type="match status" value="1"/>
</dbReference>
<proteinExistence type="predicted"/>
<evidence type="ECO:0008006" key="4">
    <source>
        <dbReference type="Google" id="ProtNLM"/>
    </source>
</evidence>
<dbReference type="AlphaFoldDB" id="A0A2T0YR83"/>
<keyword evidence="1" id="KW-0732">Signal</keyword>
<dbReference type="EMBL" id="PVTY01000003">
    <property type="protein sequence ID" value="PRZ18078.1"/>
    <property type="molecule type" value="Genomic_DNA"/>
</dbReference>
<feature type="signal peptide" evidence="1">
    <location>
        <begin position="1"/>
        <end position="21"/>
    </location>
</feature>
<accession>A0A2T0YR83</accession>
<evidence type="ECO:0000313" key="3">
    <source>
        <dbReference type="Proteomes" id="UP000238217"/>
    </source>
</evidence>
<dbReference type="Proteomes" id="UP000238217">
    <property type="component" value="Unassembled WGS sequence"/>
</dbReference>
<dbReference type="OrthoDB" id="4965051at2"/>
<keyword evidence="3" id="KW-1185">Reference proteome</keyword>
<gene>
    <name evidence="2" type="ORF">BCL67_10363</name>
</gene>
<name>A0A2T0YR83_9MICC</name>
<evidence type="ECO:0000256" key="1">
    <source>
        <dbReference type="SAM" id="SignalP"/>
    </source>
</evidence>
<comment type="caution">
    <text evidence="2">The sequence shown here is derived from an EMBL/GenBank/DDBJ whole genome shotgun (WGS) entry which is preliminary data.</text>
</comment>
<reference evidence="2 3" key="1">
    <citation type="submission" date="2018-03" db="EMBL/GenBank/DDBJ databases">
        <title>Comparative analysis of microorganisms from saline springs in Andes Mountain Range, Colombia.</title>
        <authorList>
            <person name="Rubin E."/>
        </authorList>
    </citation>
    <scope>NUCLEOTIDE SEQUENCE [LARGE SCALE GENOMIC DNA]</scope>
    <source>
        <strain evidence="2 3">CG 35</strain>
    </source>
</reference>
<sequence>MKRSALAGSCVAAVVLLTGCAGNPFEDDADAAEPEVPSFGEIQDRMWDAMLTADTVSIEGEIQAAEADVDQMFEEIDEDDTGDLLINGAVDGSDSEMTFTAGDVTFTQRAVDGVEYFRGEDFAALLMSELDEEIADLLEEEFLTSVVAEQWVQFSTEGAGAVFSAQDFISTWQRELDGDEAAAMDGAAETREGTEVYVYATADGATELVVAAEGTPYLLEMRDGESTYAFSAWDEAQRPEKPENVMTLDEIFEAIADEQGWSTEADDA</sequence>
<evidence type="ECO:0000313" key="2">
    <source>
        <dbReference type="EMBL" id="PRZ18078.1"/>
    </source>
</evidence>